<dbReference type="GeneID" id="40086199"/>
<dbReference type="RefSeq" id="YP_009610113.1">
    <property type="nucleotide sequence ID" value="NC_042000.1"/>
</dbReference>
<gene>
    <name evidence="1" type="primary">99</name>
    <name evidence="1" type="ORF">SEA_COLUCCI_99</name>
</gene>
<dbReference type="OrthoDB" id="28930at10239"/>
<protein>
    <submittedName>
        <fullName evidence="1">Uncharacterized protein</fullName>
    </submittedName>
</protein>
<proteinExistence type="predicted"/>
<dbReference type="EMBL" id="MF185718">
    <property type="protein sequence ID" value="ASX98768.1"/>
    <property type="molecule type" value="Genomic_DNA"/>
</dbReference>
<organism evidence="1 2">
    <name type="scientific">Arthrobacter phage Colucci</name>
    <dbReference type="NCBI Taxonomy" id="2015834"/>
    <lineage>
        <taxon>Viruses</taxon>
        <taxon>Duplodnaviria</taxon>
        <taxon>Heunggongvirae</taxon>
        <taxon>Uroviricota</taxon>
        <taxon>Caudoviricetes</taxon>
        <taxon>Klausavirus</taxon>
        <taxon>Klausavirus colucci</taxon>
    </lineage>
</organism>
<evidence type="ECO:0000313" key="1">
    <source>
        <dbReference type="EMBL" id="ASX98768.1"/>
    </source>
</evidence>
<name>A0A286N311_9CAUD</name>
<dbReference type="Proteomes" id="UP000225683">
    <property type="component" value="Genome"/>
</dbReference>
<dbReference type="KEGG" id="vg:40086199"/>
<reference evidence="1 2" key="1">
    <citation type="submission" date="2017-06" db="EMBL/GenBank/DDBJ databases">
        <authorList>
            <person name="Conboy A.J."/>
            <person name="Conboy D.B."/>
            <person name="Kulkosky J."/>
            <person name="Cross T."/>
            <person name="Moy E.A."/>
            <person name="Stoner T.H."/>
            <person name="Garlena R.A."/>
            <person name="Russell D.A."/>
            <person name="Pope W.H."/>
            <person name="Jacobs-Sera D."/>
            <person name="Hatfull G.F."/>
        </authorList>
    </citation>
    <scope>NUCLEOTIDE SEQUENCE [LARGE SCALE GENOMIC DNA]</scope>
</reference>
<sequence>MSDHIAAIRADLDHDRMKLLAELNAEAHTPAYYRPPRNEHPSVGQRRAEQLRHENAAFYAARKAKTQ</sequence>
<keyword evidence="2" id="KW-1185">Reference proteome</keyword>
<accession>A0A286N311</accession>
<evidence type="ECO:0000313" key="2">
    <source>
        <dbReference type="Proteomes" id="UP000225683"/>
    </source>
</evidence>